<feature type="region of interest" description="Disordered" evidence="3">
    <location>
        <begin position="113"/>
        <end position="143"/>
    </location>
</feature>
<dbReference type="InterPro" id="IPR015500">
    <property type="entry name" value="Peptidase_S8_subtilisin-rel"/>
</dbReference>
<feature type="compositionally biased region" description="Low complexity" evidence="3">
    <location>
        <begin position="59"/>
        <end position="72"/>
    </location>
</feature>
<feature type="region of interest" description="Disordered" evidence="3">
    <location>
        <begin position="388"/>
        <end position="484"/>
    </location>
</feature>
<comment type="similarity">
    <text evidence="2">Belongs to the peptidase S8 family.</text>
</comment>
<feature type="compositionally biased region" description="Polar residues" evidence="3">
    <location>
        <begin position="1"/>
        <end position="10"/>
    </location>
</feature>
<dbReference type="STRING" id="1460663.A0A177CA57"/>
<dbReference type="PROSITE" id="PS00136">
    <property type="entry name" value="SUBTILASE_ASP"/>
    <property type="match status" value="1"/>
</dbReference>
<protein>
    <recommendedName>
        <fullName evidence="6">Subtilisin-like protein</fullName>
    </recommendedName>
</protein>
<gene>
    <name evidence="4" type="ORF">CC84DRAFT_1218950</name>
</gene>
<feature type="region of interest" description="Disordered" evidence="3">
    <location>
        <begin position="209"/>
        <end position="234"/>
    </location>
</feature>
<feature type="active site" description="Charge relay system" evidence="2">
    <location>
        <position position="893"/>
    </location>
</feature>
<keyword evidence="2" id="KW-0720">Serine protease</keyword>
<dbReference type="PROSITE" id="PS51892">
    <property type="entry name" value="SUBTILASE"/>
    <property type="match status" value="1"/>
</dbReference>
<dbReference type="OrthoDB" id="3800010at2759"/>
<keyword evidence="5" id="KW-1185">Reference proteome</keyword>
<proteinExistence type="inferred from homology"/>
<feature type="compositionally biased region" description="Low complexity" evidence="3">
    <location>
        <begin position="994"/>
        <end position="1008"/>
    </location>
</feature>
<feature type="region of interest" description="Disordered" evidence="3">
    <location>
        <begin position="1073"/>
        <end position="1111"/>
    </location>
</feature>
<dbReference type="InterPro" id="IPR036852">
    <property type="entry name" value="Peptidase_S8/S53_dom_sf"/>
</dbReference>
<dbReference type="GeneID" id="28766530"/>
<dbReference type="InterPro" id="IPR023827">
    <property type="entry name" value="Peptidase_S8_Asp-AS"/>
</dbReference>
<feature type="compositionally biased region" description="Polar residues" evidence="3">
    <location>
        <begin position="73"/>
        <end position="85"/>
    </location>
</feature>
<dbReference type="AlphaFoldDB" id="A0A177CA57"/>
<reference evidence="4 5" key="1">
    <citation type="submission" date="2016-05" db="EMBL/GenBank/DDBJ databases">
        <title>Comparative analysis of secretome profiles of manganese(II)-oxidizing ascomycete fungi.</title>
        <authorList>
            <consortium name="DOE Joint Genome Institute"/>
            <person name="Zeiner C.A."/>
            <person name="Purvine S.O."/>
            <person name="Zink E.M."/>
            <person name="Wu S."/>
            <person name="Pasa-Tolic L."/>
            <person name="Chaput D.L."/>
            <person name="Haridas S."/>
            <person name="Grigoriev I.V."/>
            <person name="Santelli C.M."/>
            <person name="Hansel C.M."/>
        </authorList>
    </citation>
    <scope>NUCLEOTIDE SEQUENCE [LARGE SCALE GENOMIC DNA]</scope>
    <source>
        <strain evidence="4 5">AP3s5-JAC2a</strain>
    </source>
</reference>
<evidence type="ECO:0000313" key="4">
    <source>
        <dbReference type="EMBL" id="OAG03658.1"/>
    </source>
</evidence>
<dbReference type="GO" id="GO:0004252">
    <property type="term" value="F:serine-type endopeptidase activity"/>
    <property type="evidence" value="ECO:0007669"/>
    <property type="project" value="UniProtKB-UniRule"/>
</dbReference>
<dbReference type="RefSeq" id="XP_018034023.1">
    <property type="nucleotide sequence ID" value="XM_018183044.1"/>
</dbReference>
<feature type="active site" description="Charge relay system" evidence="2">
    <location>
        <position position="702"/>
    </location>
</feature>
<feature type="region of interest" description="Disordered" evidence="3">
    <location>
        <begin position="994"/>
        <end position="1043"/>
    </location>
</feature>
<evidence type="ECO:0000313" key="5">
    <source>
        <dbReference type="Proteomes" id="UP000077069"/>
    </source>
</evidence>
<feature type="compositionally biased region" description="Low complexity" evidence="3">
    <location>
        <begin position="1015"/>
        <end position="1043"/>
    </location>
</feature>
<feature type="compositionally biased region" description="Low complexity" evidence="3">
    <location>
        <begin position="433"/>
        <end position="483"/>
    </location>
</feature>
<sequence>MSSKSQSTEGEGSATVSASQSSLSGGSTAPPSSEIATSEKQSTSTKQSSGSNNPTAAPSVKSSSESSHASSSQPHTENESTTSADALTETQYIISTVTASDSSGLVTFTTTVEAASSSRGSGETTPVEPSHSDTPSSTQGSPIYSPFPSAFIFDAVIAGQSYHLPSSDGPPTVIILHDGKTAELSHDKITIEGESVPVSQLSEDTKIAGVSVQKKPGEADEPQEEEGGGGGGGGGIGGLIGGLVGGAKKAVDGVKEAGESALGVPAAAAAGASTATFAGIAGKLSTAGNGVNALVSGLNGIQKAMPVDKLTQAGLGAAMDAQNLGRQASNWLSSTSGLVKDFPNLPKKVQDQVSDDIKKFAGEGGQLGKAQAALEAFKDFPWESELPQTQLPSATQNPTASATNRPSGTSMPTDTASRSISQDQSTTHSSWESTQSFTSASTTSAQNTTSLQSTQFTSTTSASNTTSATSSTSSAEPSPTETTQYYIRTKEGTSLETFKKFIKELDNAAGRSITYDPKLIPHQGYMTRLTSTQAEGLESKHKFILSAVPIVFKLEDLEISKKEEFRALPQQRNDTDLNLLDALLSEEPGEFFGHSQKVTRDFEEPDNNAPYWKKMLSAPPRTELEHDDPPYKRDKAEGKGATVYIIDDGFDTDQPELQSTADRQVWSHLVPNDFTFPENFLETMKRVHNDVSLKEDVKLGHHGTKMAIVTAGKTLGISPKANLVLFKAKGSWVPSTGAKFQTVSYQYQALDYALDNIRAMIMRKRIDDAERPVDQHERSVVQMSWGLEFGNNRQAESMVPLFDEFFQWCQSMNVPVVLAAGNSNRSPLDKKTPQSSGTTTNTVITVGGVTKRGSLWRDTSPAYNGAAGSMTVFAPAVDIVVPGDASIQDMGTSQAAAIVGGLAAYLYSVVPELKSGENTDMKNFIVQHAWVRAHPEPPVVFGDFARDGWPPRLNVVYNLAAGDPLHQNNPCAPGHIGKRDNSSASACSASYASQSSTPASSINSASSKTIKKSTSHPTITTPATSASHSKNSASSTSDSDFEYSTTTGTWSGKYYTTETKVIVSTVHVTDIMTVAPPPDTTEAPPPPPPPPSSEAPPPAETSHREKPDSLPFCCKRDGNGDLIVGHLQPRCCRRAVGI</sequence>
<organism evidence="4 5">
    <name type="scientific">Paraphaeosphaeria sporulosa</name>
    <dbReference type="NCBI Taxonomy" id="1460663"/>
    <lineage>
        <taxon>Eukaryota</taxon>
        <taxon>Fungi</taxon>
        <taxon>Dikarya</taxon>
        <taxon>Ascomycota</taxon>
        <taxon>Pezizomycotina</taxon>
        <taxon>Dothideomycetes</taxon>
        <taxon>Pleosporomycetidae</taxon>
        <taxon>Pleosporales</taxon>
        <taxon>Massarineae</taxon>
        <taxon>Didymosphaeriaceae</taxon>
        <taxon>Paraphaeosphaeria</taxon>
    </lineage>
</organism>
<feature type="compositionally biased region" description="Polar residues" evidence="3">
    <location>
        <begin position="388"/>
        <end position="432"/>
    </location>
</feature>
<dbReference type="Proteomes" id="UP000077069">
    <property type="component" value="Unassembled WGS sequence"/>
</dbReference>
<evidence type="ECO:0000256" key="3">
    <source>
        <dbReference type="SAM" id="MobiDB-lite"/>
    </source>
</evidence>
<feature type="compositionally biased region" description="Polar residues" evidence="3">
    <location>
        <begin position="132"/>
        <end position="142"/>
    </location>
</feature>
<dbReference type="SUPFAM" id="SSF52743">
    <property type="entry name" value="Subtilisin-like"/>
    <property type="match status" value="1"/>
</dbReference>
<feature type="compositionally biased region" description="Polar residues" evidence="3">
    <location>
        <begin position="113"/>
        <end position="124"/>
    </location>
</feature>
<dbReference type="InParanoid" id="A0A177CA57"/>
<evidence type="ECO:0000256" key="1">
    <source>
        <dbReference type="ARBA" id="ARBA00022801"/>
    </source>
</evidence>
<feature type="compositionally biased region" description="Pro residues" evidence="3">
    <location>
        <begin position="1075"/>
        <end position="1099"/>
    </location>
</feature>
<feature type="compositionally biased region" description="Basic and acidic residues" evidence="3">
    <location>
        <begin position="1101"/>
        <end position="1111"/>
    </location>
</feature>
<feature type="region of interest" description="Disordered" evidence="3">
    <location>
        <begin position="1"/>
        <end position="85"/>
    </location>
</feature>
<evidence type="ECO:0000256" key="2">
    <source>
        <dbReference type="PROSITE-ProRule" id="PRU01240"/>
    </source>
</evidence>
<dbReference type="Gene3D" id="3.40.50.200">
    <property type="entry name" value="Peptidase S8/S53 domain"/>
    <property type="match status" value="1"/>
</dbReference>
<name>A0A177CA57_9PLEO</name>
<feature type="compositionally biased region" description="Low complexity" evidence="3">
    <location>
        <begin position="38"/>
        <end position="51"/>
    </location>
</feature>
<dbReference type="GO" id="GO:0006508">
    <property type="term" value="P:proteolysis"/>
    <property type="evidence" value="ECO:0007669"/>
    <property type="project" value="UniProtKB-KW"/>
</dbReference>
<keyword evidence="1 2" id="KW-0378">Hydrolase</keyword>
<dbReference type="EMBL" id="KV441554">
    <property type="protein sequence ID" value="OAG03658.1"/>
    <property type="molecule type" value="Genomic_DNA"/>
</dbReference>
<keyword evidence="2" id="KW-0645">Protease</keyword>
<accession>A0A177CA57</accession>
<evidence type="ECO:0008006" key="6">
    <source>
        <dbReference type="Google" id="ProtNLM"/>
    </source>
</evidence>
<feature type="compositionally biased region" description="Low complexity" evidence="3">
    <location>
        <begin position="12"/>
        <end position="29"/>
    </location>
</feature>
<dbReference type="PRINTS" id="PR00723">
    <property type="entry name" value="SUBTILISIN"/>
</dbReference>
<feature type="active site" description="Charge relay system" evidence="2">
    <location>
        <position position="647"/>
    </location>
</feature>